<keyword evidence="2" id="KW-1185">Reference proteome</keyword>
<accession>A0A8X8B399</accession>
<gene>
    <name evidence="1" type="ORF">Bca52824_015542</name>
</gene>
<name>A0A8X8B399_BRACI</name>
<dbReference type="AlphaFoldDB" id="A0A8X8B399"/>
<dbReference type="Proteomes" id="UP000886595">
    <property type="component" value="Unassembled WGS sequence"/>
</dbReference>
<sequence length="102" mass="11176">MATSSVFVVNCKDGRCNNIDEVRLLRGTPENPARTFTLEKDEEVICSLKPLLLIKTFVTRLLRYVGTKGCGLMEGASATTGSWSCEFQHINPTQGLSVSLLP</sequence>
<protein>
    <submittedName>
        <fullName evidence="1">Uncharacterized protein</fullName>
    </submittedName>
</protein>
<dbReference type="EMBL" id="JAAMPC010000003">
    <property type="protein sequence ID" value="KAG2322329.1"/>
    <property type="molecule type" value="Genomic_DNA"/>
</dbReference>
<evidence type="ECO:0000313" key="1">
    <source>
        <dbReference type="EMBL" id="KAG2322329.1"/>
    </source>
</evidence>
<organism evidence="1 2">
    <name type="scientific">Brassica carinata</name>
    <name type="common">Ethiopian mustard</name>
    <name type="synonym">Abyssinian cabbage</name>
    <dbReference type="NCBI Taxonomy" id="52824"/>
    <lineage>
        <taxon>Eukaryota</taxon>
        <taxon>Viridiplantae</taxon>
        <taxon>Streptophyta</taxon>
        <taxon>Embryophyta</taxon>
        <taxon>Tracheophyta</taxon>
        <taxon>Spermatophyta</taxon>
        <taxon>Magnoliopsida</taxon>
        <taxon>eudicotyledons</taxon>
        <taxon>Gunneridae</taxon>
        <taxon>Pentapetalae</taxon>
        <taxon>rosids</taxon>
        <taxon>malvids</taxon>
        <taxon>Brassicales</taxon>
        <taxon>Brassicaceae</taxon>
        <taxon>Brassiceae</taxon>
        <taxon>Brassica</taxon>
    </lineage>
</organism>
<comment type="caution">
    <text evidence="1">The sequence shown here is derived from an EMBL/GenBank/DDBJ whole genome shotgun (WGS) entry which is preliminary data.</text>
</comment>
<reference evidence="1 2" key="1">
    <citation type="submission" date="2020-02" db="EMBL/GenBank/DDBJ databases">
        <authorList>
            <person name="Ma Q."/>
            <person name="Huang Y."/>
            <person name="Song X."/>
            <person name="Pei D."/>
        </authorList>
    </citation>
    <scope>NUCLEOTIDE SEQUENCE [LARGE SCALE GENOMIC DNA]</scope>
    <source>
        <strain evidence="1">Sxm20200214</strain>
        <tissue evidence="1">Leaf</tissue>
    </source>
</reference>
<evidence type="ECO:0000313" key="2">
    <source>
        <dbReference type="Proteomes" id="UP000886595"/>
    </source>
</evidence>
<proteinExistence type="predicted"/>